<comment type="caution">
    <text evidence="1">The sequence shown here is derived from an EMBL/GenBank/DDBJ whole genome shotgun (WGS) entry which is preliminary data.</text>
</comment>
<name>X0SY60_9ZZZZ</name>
<sequence>MARGPVSLIRIRTEAVETATMLMASASLGGKLGLSLNGIRIDLGWKYKT</sequence>
<organism evidence="1">
    <name type="scientific">marine sediment metagenome</name>
    <dbReference type="NCBI Taxonomy" id="412755"/>
    <lineage>
        <taxon>unclassified sequences</taxon>
        <taxon>metagenomes</taxon>
        <taxon>ecological metagenomes</taxon>
    </lineage>
</organism>
<dbReference type="AlphaFoldDB" id="X0SY60"/>
<accession>X0SY60</accession>
<dbReference type="EMBL" id="BARS01003257">
    <property type="protein sequence ID" value="GAF80051.1"/>
    <property type="molecule type" value="Genomic_DNA"/>
</dbReference>
<reference evidence="1" key="1">
    <citation type="journal article" date="2014" name="Front. Microbiol.">
        <title>High frequency of phylogenetically diverse reductive dehalogenase-homologous genes in deep subseafloor sedimentary metagenomes.</title>
        <authorList>
            <person name="Kawai M."/>
            <person name="Futagami T."/>
            <person name="Toyoda A."/>
            <person name="Takaki Y."/>
            <person name="Nishi S."/>
            <person name="Hori S."/>
            <person name="Arai W."/>
            <person name="Tsubouchi T."/>
            <person name="Morono Y."/>
            <person name="Uchiyama I."/>
            <person name="Ito T."/>
            <person name="Fujiyama A."/>
            <person name="Inagaki F."/>
            <person name="Takami H."/>
        </authorList>
    </citation>
    <scope>NUCLEOTIDE SEQUENCE</scope>
    <source>
        <strain evidence="1">Expedition CK06-06</strain>
    </source>
</reference>
<proteinExistence type="predicted"/>
<gene>
    <name evidence="1" type="ORF">S01H1_06293</name>
</gene>
<protein>
    <submittedName>
        <fullName evidence="1">Uncharacterized protein</fullName>
    </submittedName>
</protein>
<evidence type="ECO:0000313" key="1">
    <source>
        <dbReference type="EMBL" id="GAF80051.1"/>
    </source>
</evidence>